<gene>
    <name evidence="2" type="ORF">J1N35_035562</name>
</gene>
<dbReference type="Proteomes" id="UP000828251">
    <property type="component" value="Unassembled WGS sequence"/>
</dbReference>
<feature type="compositionally biased region" description="Basic and acidic residues" evidence="1">
    <location>
        <begin position="73"/>
        <end position="86"/>
    </location>
</feature>
<feature type="compositionally biased region" description="Basic and acidic residues" evidence="1">
    <location>
        <begin position="32"/>
        <end position="43"/>
    </location>
</feature>
<accession>A0A9D3UU86</accession>
<comment type="caution">
    <text evidence="2">The sequence shown here is derived from an EMBL/GenBank/DDBJ whole genome shotgun (WGS) entry which is preliminary data.</text>
</comment>
<dbReference type="EMBL" id="JAIQCV010000010">
    <property type="protein sequence ID" value="KAH1057497.1"/>
    <property type="molecule type" value="Genomic_DNA"/>
</dbReference>
<dbReference type="AlphaFoldDB" id="A0A9D3UU86"/>
<reference evidence="2 3" key="1">
    <citation type="journal article" date="2021" name="Plant Biotechnol. J.">
        <title>Multi-omics assisted identification of the key and species-specific regulatory components of drought-tolerant mechanisms in Gossypium stocksii.</title>
        <authorList>
            <person name="Yu D."/>
            <person name="Ke L."/>
            <person name="Zhang D."/>
            <person name="Wu Y."/>
            <person name="Sun Y."/>
            <person name="Mei J."/>
            <person name="Sun J."/>
            <person name="Sun Y."/>
        </authorList>
    </citation>
    <scope>NUCLEOTIDE SEQUENCE [LARGE SCALE GENOMIC DNA]</scope>
    <source>
        <strain evidence="3">cv. E1</strain>
        <tissue evidence="2">Leaf</tissue>
    </source>
</reference>
<organism evidence="2 3">
    <name type="scientific">Gossypium stocksii</name>
    <dbReference type="NCBI Taxonomy" id="47602"/>
    <lineage>
        <taxon>Eukaryota</taxon>
        <taxon>Viridiplantae</taxon>
        <taxon>Streptophyta</taxon>
        <taxon>Embryophyta</taxon>
        <taxon>Tracheophyta</taxon>
        <taxon>Spermatophyta</taxon>
        <taxon>Magnoliopsida</taxon>
        <taxon>eudicotyledons</taxon>
        <taxon>Gunneridae</taxon>
        <taxon>Pentapetalae</taxon>
        <taxon>rosids</taxon>
        <taxon>malvids</taxon>
        <taxon>Malvales</taxon>
        <taxon>Malvaceae</taxon>
        <taxon>Malvoideae</taxon>
        <taxon>Gossypium</taxon>
    </lineage>
</organism>
<feature type="region of interest" description="Disordered" evidence="1">
    <location>
        <begin position="1"/>
        <end position="43"/>
    </location>
</feature>
<protein>
    <submittedName>
        <fullName evidence="2">Uncharacterized protein</fullName>
    </submittedName>
</protein>
<keyword evidence="3" id="KW-1185">Reference proteome</keyword>
<evidence type="ECO:0000256" key="1">
    <source>
        <dbReference type="SAM" id="MobiDB-lite"/>
    </source>
</evidence>
<evidence type="ECO:0000313" key="3">
    <source>
        <dbReference type="Proteomes" id="UP000828251"/>
    </source>
</evidence>
<feature type="region of interest" description="Disordered" evidence="1">
    <location>
        <begin position="62"/>
        <end position="86"/>
    </location>
</feature>
<proteinExistence type="predicted"/>
<evidence type="ECO:0000313" key="2">
    <source>
        <dbReference type="EMBL" id="KAH1057497.1"/>
    </source>
</evidence>
<name>A0A9D3UU86_9ROSI</name>
<sequence length="86" mass="10088">MRDPCSSYLRPPSKPEEGLRRSSFRRFSTATRNEKGHTMGQRWREGRPFSFLVKWRQTSGRGVLGRGTGYTNEVKRREKEGNRRVS</sequence>